<proteinExistence type="predicted"/>
<dbReference type="GO" id="GO:0004714">
    <property type="term" value="F:transmembrane receptor protein tyrosine kinase activity"/>
    <property type="evidence" value="ECO:0007669"/>
    <property type="project" value="TreeGrafter"/>
</dbReference>
<evidence type="ECO:0000256" key="2">
    <source>
        <dbReference type="ARBA" id="ARBA00022741"/>
    </source>
</evidence>
<evidence type="ECO:0000259" key="6">
    <source>
        <dbReference type="PROSITE" id="PS50011"/>
    </source>
</evidence>
<accession>A0AAN4ZEC8</accession>
<dbReference type="SUPFAM" id="SSF56112">
    <property type="entry name" value="Protein kinase-like (PK-like)"/>
    <property type="match status" value="1"/>
</dbReference>
<keyword evidence="1" id="KW-0808">Transferase</keyword>
<dbReference type="InterPro" id="IPR000719">
    <property type="entry name" value="Prot_kinase_dom"/>
</dbReference>
<dbReference type="InterPro" id="IPR050122">
    <property type="entry name" value="RTK"/>
</dbReference>
<protein>
    <recommendedName>
        <fullName evidence="6">Protein kinase domain-containing protein</fullName>
    </recommendedName>
</protein>
<dbReference type="Proteomes" id="UP001328107">
    <property type="component" value="Unassembled WGS sequence"/>
</dbReference>
<comment type="caution">
    <text evidence="7">The sequence shown here is derived from an EMBL/GenBank/DDBJ whole genome shotgun (WGS) entry which is preliminary data.</text>
</comment>
<dbReference type="PROSITE" id="PS50011">
    <property type="entry name" value="PROTEIN_KINASE_DOM"/>
    <property type="match status" value="1"/>
</dbReference>
<dbReference type="PANTHER" id="PTHR24416">
    <property type="entry name" value="TYROSINE-PROTEIN KINASE RECEPTOR"/>
    <property type="match status" value="1"/>
</dbReference>
<dbReference type="GO" id="GO:0005524">
    <property type="term" value="F:ATP binding"/>
    <property type="evidence" value="ECO:0007669"/>
    <property type="project" value="UniProtKB-KW"/>
</dbReference>
<dbReference type="FunFam" id="1.10.510.10:FF:000554">
    <property type="entry name" value="Predicted protein"/>
    <property type="match status" value="1"/>
</dbReference>
<keyword evidence="2" id="KW-0547">Nucleotide-binding</keyword>
<feature type="non-terminal residue" evidence="7">
    <location>
        <position position="175"/>
    </location>
</feature>
<reference evidence="8" key="1">
    <citation type="submission" date="2022-10" db="EMBL/GenBank/DDBJ databases">
        <title>Genome assembly of Pristionchus species.</title>
        <authorList>
            <person name="Yoshida K."/>
            <person name="Sommer R.J."/>
        </authorList>
    </citation>
    <scope>NUCLEOTIDE SEQUENCE [LARGE SCALE GENOMIC DNA]</scope>
    <source>
        <strain evidence="8">RS5460</strain>
    </source>
</reference>
<keyword evidence="4" id="KW-0067">ATP-binding</keyword>
<dbReference type="AlphaFoldDB" id="A0AAN4ZEC8"/>
<gene>
    <name evidence="7" type="ORF">PMAYCL1PPCAC_09893</name>
</gene>
<keyword evidence="3" id="KW-0418">Kinase</keyword>
<name>A0AAN4ZEC8_9BILA</name>
<dbReference type="InterPro" id="IPR011009">
    <property type="entry name" value="Kinase-like_dom_sf"/>
</dbReference>
<dbReference type="PROSITE" id="PS00109">
    <property type="entry name" value="PROTEIN_KINASE_TYR"/>
    <property type="match status" value="1"/>
</dbReference>
<dbReference type="GO" id="GO:0043235">
    <property type="term" value="C:receptor complex"/>
    <property type="evidence" value="ECO:0007669"/>
    <property type="project" value="TreeGrafter"/>
</dbReference>
<dbReference type="PANTHER" id="PTHR24416:SF583">
    <property type="entry name" value="RECEPTOR PROTEIN-TYROSINE KINASE"/>
    <property type="match status" value="1"/>
</dbReference>
<keyword evidence="8" id="KW-1185">Reference proteome</keyword>
<evidence type="ECO:0000256" key="3">
    <source>
        <dbReference type="ARBA" id="ARBA00022777"/>
    </source>
</evidence>
<dbReference type="InterPro" id="IPR008266">
    <property type="entry name" value="Tyr_kinase_AS"/>
</dbReference>
<dbReference type="SMART" id="SM00219">
    <property type="entry name" value="TyrKc"/>
    <property type="match status" value="1"/>
</dbReference>
<organism evidence="7 8">
    <name type="scientific">Pristionchus mayeri</name>
    <dbReference type="NCBI Taxonomy" id="1317129"/>
    <lineage>
        <taxon>Eukaryota</taxon>
        <taxon>Metazoa</taxon>
        <taxon>Ecdysozoa</taxon>
        <taxon>Nematoda</taxon>
        <taxon>Chromadorea</taxon>
        <taxon>Rhabditida</taxon>
        <taxon>Rhabditina</taxon>
        <taxon>Diplogasteromorpha</taxon>
        <taxon>Diplogasteroidea</taxon>
        <taxon>Neodiplogasteridae</taxon>
        <taxon>Pristionchus</taxon>
    </lineage>
</organism>
<dbReference type="GO" id="GO:0005886">
    <property type="term" value="C:plasma membrane"/>
    <property type="evidence" value="ECO:0007669"/>
    <property type="project" value="TreeGrafter"/>
</dbReference>
<dbReference type="EMBL" id="BTRK01000003">
    <property type="protein sequence ID" value="GMR39698.1"/>
    <property type="molecule type" value="Genomic_DNA"/>
</dbReference>
<dbReference type="GO" id="GO:0007169">
    <property type="term" value="P:cell surface receptor protein tyrosine kinase signaling pathway"/>
    <property type="evidence" value="ECO:0007669"/>
    <property type="project" value="TreeGrafter"/>
</dbReference>
<evidence type="ECO:0000256" key="4">
    <source>
        <dbReference type="ARBA" id="ARBA00022840"/>
    </source>
</evidence>
<evidence type="ECO:0000313" key="8">
    <source>
        <dbReference type="Proteomes" id="UP001328107"/>
    </source>
</evidence>
<dbReference type="Pfam" id="PF07714">
    <property type="entry name" value="PK_Tyr_Ser-Thr"/>
    <property type="match status" value="1"/>
</dbReference>
<evidence type="ECO:0000256" key="5">
    <source>
        <dbReference type="ARBA" id="ARBA00023137"/>
    </source>
</evidence>
<dbReference type="PRINTS" id="PR00109">
    <property type="entry name" value="TYRKINASE"/>
</dbReference>
<dbReference type="Gene3D" id="1.10.510.10">
    <property type="entry name" value="Transferase(Phosphotransferase) domain 1"/>
    <property type="match status" value="1"/>
</dbReference>
<evidence type="ECO:0000256" key="1">
    <source>
        <dbReference type="ARBA" id="ARBA00022679"/>
    </source>
</evidence>
<keyword evidence="5" id="KW-0829">Tyrosine-protein kinase</keyword>
<dbReference type="InterPro" id="IPR020635">
    <property type="entry name" value="Tyr_kinase_cat_dom"/>
</dbReference>
<sequence length="175" mass="20219">ENQEFLTSRGFIHRDIAARNIMVDQQERCKVGDFGLSRAVGLDHENYHSQGRKLPLKWMAPESLANYCFSTQTDVWSFGILLFEILTLGGTPYADWPATELFDRLKGGERMVKPDNCSDQLYDIMLKCWSDNPSDRPSFTVLRKDLAELLEDAQRGDHDYYLKLDAQAHYYTLET</sequence>
<dbReference type="InterPro" id="IPR001245">
    <property type="entry name" value="Ser-Thr/Tyr_kinase_cat_dom"/>
</dbReference>
<feature type="non-terminal residue" evidence="7">
    <location>
        <position position="1"/>
    </location>
</feature>
<evidence type="ECO:0000313" key="7">
    <source>
        <dbReference type="EMBL" id="GMR39698.1"/>
    </source>
</evidence>
<feature type="domain" description="Protein kinase" evidence="6">
    <location>
        <begin position="1"/>
        <end position="161"/>
    </location>
</feature>